<dbReference type="Pfam" id="PF00182">
    <property type="entry name" value="Glyco_hydro_19"/>
    <property type="match status" value="1"/>
</dbReference>
<feature type="domain" description="Glycoside hydrolase family 19 catalytic" evidence="4">
    <location>
        <begin position="1032"/>
        <end position="1143"/>
    </location>
</feature>
<gene>
    <name evidence="5" type="ORF">UFOVP1636_46</name>
</gene>
<dbReference type="GO" id="GO:0006952">
    <property type="term" value="P:defense response"/>
    <property type="evidence" value="ECO:0007669"/>
    <property type="project" value="UniProtKB-KW"/>
</dbReference>
<proteinExistence type="predicted"/>
<evidence type="ECO:0000256" key="3">
    <source>
        <dbReference type="SAM" id="MobiDB-lite"/>
    </source>
</evidence>
<evidence type="ECO:0000313" key="5">
    <source>
        <dbReference type="EMBL" id="CAB4220790.1"/>
    </source>
</evidence>
<accession>A0A6J5SZT4</accession>
<feature type="region of interest" description="Disordered" evidence="3">
    <location>
        <begin position="697"/>
        <end position="750"/>
    </location>
</feature>
<dbReference type="SUPFAM" id="SSF53955">
    <property type="entry name" value="Lysozyme-like"/>
    <property type="match status" value="1"/>
</dbReference>
<dbReference type="PANTHER" id="PTHR22595:SF79">
    <property type="entry name" value="CHITINASE 12"/>
    <property type="match status" value="1"/>
</dbReference>
<evidence type="ECO:0000259" key="4">
    <source>
        <dbReference type="Pfam" id="PF00182"/>
    </source>
</evidence>
<organism evidence="5">
    <name type="scientific">uncultured Caudovirales phage</name>
    <dbReference type="NCBI Taxonomy" id="2100421"/>
    <lineage>
        <taxon>Viruses</taxon>
        <taxon>Duplodnaviria</taxon>
        <taxon>Heunggongvirae</taxon>
        <taxon>Uroviricota</taxon>
        <taxon>Caudoviricetes</taxon>
        <taxon>Peduoviridae</taxon>
        <taxon>Maltschvirus</taxon>
        <taxon>Maltschvirus maltsch</taxon>
    </lineage>
</organism>
<keyword evidence="5" id="KW-0378">Hydrolase</keyword>
<keyword evidence="2" id="KW-1015">Disulfide bond</keyword>
<dbReference type="InterPro" id="IPR000726">
    <property type="entry name" value="Glyco_hydro_19_cat"/>
</dbReference>
<dbReference type="Gene3D" id="1.10.530.10">
    <property type="match status" value="1"/>
</dbReference>
<name>A0A6J5SZT4_9CAUD</name>
<dbReference type="GO" id="GO:0016998">
    <property type="term" value="P:cell wall macromolecule catabolic process"/>
    <property type="evidence" value="ECO:0007669"/>
    <property type="project" value="InterPro"/>
</dbReference>
<evidence type="ECO:0000256" key="2">
    <source>
        <dbReference type="ARBA" id="ARBA00023157"/>
    </source>
</evidence>
<dbReference type="GO" id="GO:0006032">
    <property type="term" value="P:chitin catabolic process"/>
    <property type="evidence" value="ECO:0007669"/>
    <property type="project" value="InterPro"/>
</dbReference>
<dbReference type="PANTHER" id="PTHR22595">
    <property type="entry name" value="CHITINASE-RELATED"/>
    <property type="match status" value="1"/>
</dbReference>
<evidence type="ECO:0000256" key="1">
    <source>
        <dbReference type="ARBA" id="ARBA00022821"/>
    </source>
</evidence>
<feature type="compositionally biased region" description="Polar residues" evidence="3">
    <location>
        <begin position="721"/>
        <end position="736"/>
    </location>
</feature>
<feature type="compositionally biased region" description="Low complexity" evidence="3">
    <location>
        <begin position="737"/>
        <end position="750"/>
    </location>
</feature>
<sequence length="1182" mass="132537">MKFNEIDNNKTNDELFGPTSLRDRLHAQLNALDNKIMKEYGDLGFEALMNTKVYSKLFDKWDDGDHDPNDVIAYHEPVPVVMQAIAEMEHVSQHAYDYLGLEENAQSNSDLFADRMHTKLSKFFAEKAIAWKQLADEERAFGDGEEYADAQEEDAYALEEVAKAFKMGMGPGLNAFRELDTDPRENVAEEIEEVLNIDIYALAYSNHLDESESDGNLFGKNKLASTIANRFEFPEGGNLGYTEGGGGIGYGGQRTNGLVIVNRKSNQVAFVPDFTYFDEEPTQETLEQWWYEHDEEYALDKLPLTIQTIQKILTLNEAESDSDLFGHDTMLDKIHNAYARIYNYDNNGLELLDALAGTYNELSEKYNSANIDSIIAHANAIERKQLLLDLEYVADACDERYGHMGIYEAEDDLFSTSNILPKNLHMLKHWARSHPTDARSRAFRIVADFGIKRRLNLAQTLNIFSEMDTDYGRNEYDIEEDVAEQLYRTYEMIYDAWVPNDPDAYNQSASYYWNERPNQINEIDDDMFSSRSTRFEGHDFPNGGRYGFKIHLGGFDGWADLMIMDRFTQEVVTVPEWDLDADSKDITQAELTDLFFAVKSKNNNGLNEVADDSMFGHDTTINKIHDAYGRIADYGNDGYEILDFLGGAYNQLSDKYDSGGDIDDIVARSNAVERKQLLLDLEYIADRCDDQYGNINEAEADIAEPPERPRKTKTKTKTTPDINLNPFQSQPDQPLTNPNAPAGSNNNPVNIRRADQRTTLNRTAGITPTGDMKNMLGRMRNVDIDPNLPGYPDQQPNTLPSVDVNTNNLPAVAGQTLKAAGVQSPEFHQVANLPGNMAAQIRQLGRALFGSLTMTPTNRIYMIANLGGQGPNSTQEVGAVANFLKQHGEDRGPGEIDFDAIMPGYKAETRMFTAAGIRWMLVKDFAGQYIYSWPEEDSADATPRLDEYEVDEGALDWAKKAAAATAIGAAGVGMFGTGQPNAPVQQTVQQPAPTVKPTQPTAQHIEQMQKSLSRPNAQLLIRVARKHGLDGDELAQFLAQCAHESAGFGISGMKEKPQPGKKNYFAKYKHKAGNTSTVDAKKFFGRGFVQLTGKYNYAEASKYLYKNHLVKTPDALLRDPNLAADPVLAAEIAVWFWKRFVQPNVNNFTDTASVTKKINPAMRGFDDRKNKFVALTQLMNKQ</sequence>
<reference evidence="5" key="1">
    <citation type="submission" date="2020-05" db="EMBL/GenBank/DDBJ databases">
        <authorList>
            <person name="Chiriac C."/>
            <person name="Salcher M."/>
            <person name="Ghai R."/>
            <person name="Kavagutti S V."/>
        </authorList>
    </citation>
    <scope>NUCLEOTIDE SEQUENCE</scope>
</reference>
<protein>
    <submittedName>
        <fullName evidence="5">Glycoside hydrolase, family 19, catalytic</fullName>
    </submittedName>
</protein>
<keyword evidence="1" id="KW-0611">Plant defense</keyword>
<dbReference type="InterPro" id="IPR023346">
    <property type="entry name" value="Lysozyme-like_dom_sf"/>
</dbReference>
<dbReference type="EMBL" id="LR797503">
    <property type="protein sequence ID" value="CAB4220790.1"/>
    <property type="molecule type" value="Genomic_DNA"/>
</dbReference>
<dbReference type="GO" id="GO:0004568">
    <property type="term" value="F:chitinase activity"/>
    <property type="evidence" value="ECO:0007669"/>
    <property type="project" value="InterPro"/>
</dbReference>